<evidence type="ECO:0000256" key="1">
    <source>
        <dbReference type="ARBA" id="ARBA00008857"/>
    </source>
</evidence>
<feature type="domain" description="Tyr recombinase" evidence="4">
    <location>
        <begin position="233"/>
        <end position="439"/>
    </location>
</feature>
<gene>
    <name evidence="5" type="ORF">ACFS25_21005</name>
</gene>
<dbReference type="InterPro" id="IPR013762">
    <property type="entry name" value="Integrase-like_cat_sf"/>
</dbReference>
<evidence type="ECO:0000256" key="2">
    <source>
        <dbReference type="ARBA" id="ARBA00023125"/>
    </source>
</evidence>
<dbReference type="PROSITE" id="PS51898">
    <property type="entry name" value="TYR_RECOMBINASE"/>
    <property type="match status" value="1"/>
</dbReference>
<evidence type="ECO:0000313" key="5">
    <source>
        <dbReference type="EMBL" id="MFD2936273.1"/>
    </source>
</evidence>
<evidence type="ECO:0000259" key="4">
    <source>
        <dbReference type="PROSITE" id="PS51898"/>
    </source>
</evidence>
<dbReference type="Pfam" id="PF13102">
    <property type="entry name" value="Phage_int_SAM_5"/>
    <property type="match status" value="1"/>
</dbReference>
<dbReference type="InterPro" id="IPR050090">
    <property type="entry name" value="Tyrosine_recombinase_XerCD"/>
</dbReference>
<evidence type="ECO:0000256" key="3">
    <source>
        <dbReference type="ARBA" id="ARBA00023172"/>
    </source>
</evidence>
<dbReference type="Gene3D" id="1.10.150.130">
    <property type="match status" value="1"/>
</dbReference>
<keyword evidence="2" id="KW-0238">DNA-binding</keyword>
<keyword evidence="6" id="KW-1185">Reference proteome</keyword>
<evidence type="ECO:0000313" key="6">
    <source>
        <dbReference type="Proteomes" id="UP001597512"/>
    </source>
</evidence>
<dbReference type="InterPro" id="IPR025269">
    <property type="entry name" value="SAM-like_dom"/>
</dbReference>
<accession>A0ABW6APC6</accession>
<dbReference type="InterPro" id="IPR010998">
    <property type="entry name" value="Integrase_recombinase_N"/>
</dbReference>
<dbReference type="PANTHER" id="PTHR30349">
    <property type="entry name" value="PHAGE INTEGRASE-RELATED"/>
    <property type="match status" value="1"/>
</dbReference>
<dbReference type="Proteomes" id="UP001597512">
    <property type="component" value="Unassembled WGS sequence"/>
</dbReference>
<protein>
    <submittedName>
        <fullName evidence="5">Tyrosine-type recombinase/integrase</fullName>
    </submittedName>
</protein>
<dbReference type="RefSeq" id="WP_381504926.1">
    <property type="nucleotide sequence ID" value="NZ_JBHUOM010000023.1"/>
</dbReference>
<dbReference type="Pfam" id="PF17293">
    <property type="entry name" value="Arm-DNA-bind_5"/>
    <property type="match status" value="1"/>
</dbReference>
<dbReference type="Gene3D" id="1.10.443.10">
    <property type="entry name" value="Intergrase catalytic core"/>
    <property type="match status" value="1"/>
</dbReference>
<dbReference type="EMBL" id="JBHUOM010000023">
    <property type="protein sequence ID" value="MFD2936273.1"/>
    <property type="molecule type" value="Genomic_DNA"/>
</dbReference>
<dbReference type="SUPFAM" id="SSF56349">
    <property type="entry name" value="DNA breaking-rejoining enzymes"/>
    <property type="match status" value="1"/>
</dbReference>
<name>A0ABW6APC6_9BACT</name>
<dbReference type="InterPro" id="IPR035386">
    <property type="entry name" value="Arm-DNA-bind_5"/>
</dbReference>
<reference evidence="6" key="1">
    <citation type="journal article" date="2019" name="Int. J. Syst. Evol. Microbiol.">
        <title>The Global Catalogue of Microorganisms (GCM) 10K type strain sequencing project: providing services to taxonomists for standard genome sequencing and annotation.</title>
        <authorList>
            <consortium name="The Broad Institute Genomics Platform"/>
            <consortium name="The Broad Institute Genome Sequencing Center for Infectious Disease"/>
            <person name="Wu L."/>
            <person name="Ma J."/>
        </authorList>
    </citation>
    <scope>NUCLEOTIDE SEQUENCE [LARGE SCALE GENOMIC DNA]</scope>
    <source>
        <strain evidence="6">KCTC 52490</strain>
    </source>
</reference>
<organism evidence="5 6">
    <name type="scientific">Spirosoma flavum</name>
    <dbReference type="NCBI Taxonomy" id="2048557"/>
    <lineage>
        <taxon>Bacteria</taxon>
        <taxon>Pseudomonadati</taxon>
        <taxon>Bacteroidota</taxon>
        <taxon>Cytophagia</taxon>
        <taxon>Cytophagales</taxon>
        <taxon>Cytophagaceae</taxon>
        <taxon>Spirosoma</taxon>
    </lineage>
</organism>
<keyword evidence="3" id="KW-0233">DNA recombination</keyword>
<dbReference type="InterPro" id="IPR002104">
    <property type="entry name" value="Integrase_catalytic"/>
</dbReference>
<dbReference type="Pfam" id="PF00589">
    <property type="entry name" value="Phage_integrase"/>
    <property type="match status" value="1"/>
</dbReference>
<dbReference type="InterPro" id="IPR011010">
    <property type="entry name" value="DNA_brk_join_enz"/>
</dbReference>
<sequence>MGRLTLAVRLKAELNRDAEQVIRIRITKDRTTSFWALSMALSEKHFNEKGTKDLSNWVRKSYADYKLYNQRIRDAYVKAEQAAEYFEKRDREYTATDVRNYLELGGFPDKLLPFFLSHLTARRQAAGDDLGKLETANVYESTLKVLRTYTREVFHEAPGVSNEELDAKHWMLGKLSKKDILNLKAWLETKYATNSVNTYLTKLRHVLYQAAEAGLVSYEKFPMRGVNGGSTRKKVDRLREEEMNQLAFDPADKKHSGGRKAITGTEHARPLALAMYLCHGARLGDAVLWRIENYSIEGEQHRLRYTTSKSKKSMSVLLDEQAVDLFKPYLYQQNGKRKPGNAFLFPYVPDDFDDLPTPDQYIHLRRAKLRARQQIIRLGERIGLTKRITPHVMRHSFADMMRRSGVLLETRQEALGHSDIKTTRDYEEQFDQEAVDAVSSLYSQKRKKTGG</sequence>
<comment type="caution">
    <text evidence="5">The sequence shown here is derived from an EMBL/GenBank/DDBJ whole genome shotgun (WGS) entry which is preliminary data.</text>
</comment>
<dbReference type="PANTHER" id="PTHR30349:SF64">
    <property type="entry name" value="PROPHAGE INTEGRASE INTD-RELATED"/>
    <property type="match status" value="1"/>
</dbReference>
<comment type="similarity">
    <text evidence="1">Belongs to the 'phage' integrase family.</text>
</comment>
<proteinExistence type="inferred from homology"/>